<dbReference type="PANTHER" id="PTHR43677">
    <property type="entry name" value="SHORT-CHAIN DEHYDROGENASE/REDUCTASE"/>
    <property type="match status" value="1"/>
</dbReference>
<dbReference type="GO" id="GO:0005739">
    <property type="term" value="C:mitochondrion"/>
    <property type="evidence" value="ECO:0007669"/>
    <property type="project" value="TreeGrafter"/>
</dbReference>
<dbReference type="OrthoDB" id="3509362at2759"/>
<dbReference type="Pfam" id="PF08240">
    <property type="entry name" value="ADH_N"/>
    <property type="match status" value="1"/>
</dbReference>
<dbReference type="Gene3D" id="3.90.180.10">
    <property type="entry name" value="Medium-chain alcohol dehydrogenases, catalytic domain"/>
    <property type="match status" value="1"/>
</dbReference>
<comment type="caution">
    <text evidence="2">The sequence shown here is derived from an EMBL/GenBank/DDBJ whole genome shotgun (WGS) entry which is preliminary data.</text>
</comment>
<evidence type="ECO:0000313" key="3">
    <source>
        <dbReference type="Proteomes" id="UP000440578"/>
    </source>
</evidence>
<dbReference type="Gene3D" id="3.40.50.720">
    <property type="entry name" value="NAD(P)-binding Rossmann-like Domain"/>
    <property type="match status" value="1"/>
</dbReference>
<keyword evidence="3" id="KW-1185">Reference proteome</keyword>
<dbReference type="AlphaFoldDB" id="A0A6A4VU78"/>
<dbReference type="Pfam" id="PF00107">
    <property type="entry name" value="ADH_zinc_N"/>
    <property type="match status" value="1"/>
</dbReference>
<dbReference type="InterPro" id="IPR013149">
    <property type="entry name" value="ADH-like_C"/>
</dbReference>
<dbReference type="InterPro" id="IPR051397">
    <property type="entry name" value="Zn-ADH-like_protein"/>
</dbReference>
<organism evidence="2 3">
    <name type="scientific">Amphibalanus amphitrite</name>
    <name type="common">Striped barnacle</name>
    <name type="synonym">Balanus amphitrite</name>
    <dbReference type="NCBI Taxonomy" id="1232801"/>
    <lineage>
        <taxon>Eukaryota</taxon>
        <taxon>Metazoa</taxon>
        <taxon>Ecdysozoa</taxon>
        <taxon>Arthropoda</taxon>
        <taxon>Crustacea</taxon>
        <taxon>Multicrustacea</taxon>
        <taxon>Cirripedia</taxon>
        <taxon>Thoracica</taxon>
        <taxon>Thoracicalcarea</taxon>
        <taxon>Balanomorpha</taxon>
        <taxon>Balanoidea</taxon>
        <taxon>Balanidae</taxon>
        <taxon>Amphibalaninae</taxon>
        <taxon>Amphibalanus</taxon>
    </lineage>
</organism>
<dbReference type="InterPro" id="IPR011032">
    <property type="entry name" value="GroES-like_sf"/>
</dbReference>
<dbReference type="SUPFAM" id="SSF51735">
    <property type="entry name" value="NAD(P)-binding Rossmann-fold domains"/>
    <property type="match status" value="1"/>
</dbReference>
<dbReference type="EMBL" id="VIIS01001555">
    <property type="protein sequence ID" value="KAF0296499.1"/>
    <property type="molecule type" value="Genomic_DNA"/>
</dbReference>
<dbReference type="InterPro" id="IPR036291">
    <property type="entry name" value="NAD(P)-bd_dom_sf"/>
</dbReference>
<dbReference type="SMART" id="SM00829">
    <property type="entry name" value="PKS_ER"/>
    <property type="match status" value="1"/>
</dbReference>
<sequence>MALRRLAGNLVSAVRPLSCLQLARNYRAAVLTEFGRPLQVQDLEPKALAPDEVRVAVYNCGVNASDILTCQGVYENLPNLPFVPGFEFSGEVLEVGSEVTAVQKGGRVIGLQSSGSGGFAEQIVTTAADLFPVDNSLEFEAGAALADTYATALLGLQRRAALQKGDTVMVTAAAGGLGLAAVDLAANVFKCQVIAVCGTEDKASLVREKGAFAALGFHREHLKKKVRDVTGLKGIKVIFDAVGGEVFEEAIKCVAHEGKVIVAGFASRTVPHVATSSLLPRSFSLIGLSLRHYREADNAVFRQAVLDSIELYESGLIAPHISAQYPLEQVNEALSFISERKSTGKVLLDIR</sequence>
<dbReference type="CDD" id="cd08241">
    <property type="entry name" value="QOR1"/>
    <property type="match status" value="1"/>
</dbReference>
<dbReference type="Proteomes" id="UP000440578">
    <property type="component" value="Unassembled WGS sequence"/>
</dbReference>
<evidence type="ECO:0000259" key="1">
    <source>
        <dbReference type="SMART" id="SM00829"/>
    </source>
</evidence>
<dbReference type="GO" id="GO:0016491">
    <property type="term" value="F:oxidoreductase activity"/>
    <property type="evidence" value="ECO:0007669"/>
    <property type="project" value="InterPro"/>
</dbReference>
<feature type="domain" description="Enoyl reductase (ER)" evidence="1">
    <location>
        <begin position="35"/>
        <end position="348"/>
    </location>
</feature>
<proteinExistence type="predicted"/>
<accession>A0A6A4VU78</accession>
<protein>
    <submittedName>
        <fullName evidence="2">Quinone oxidoreductase-like protein 2</fullName>
    </submittedName>
</protein>
<dbReference type="SUPFAM" id="SSF50129">
    <property type="entry name" value="GroES-like"/>
    <property type="match status" value="1"/>
</dbReference>
<evidence type="ECO:0000313" key="2">
    <source>
        <dbReference type="EMBL" id="KAF0296499.1"/>
    </source>
</evidence>
<dbReference type="InterPro" id="IPR013154">
    <property type="entry name" value="ADH-like_N"/>
</dbReference>
<dbReference type="InterPro" id="IPR020843">
    <property type="entry name" value="ER"/>
</dbReference>
<gene>
    <name evidence="2" type="ORF">FJT64_006059</name>
</gene>
<name>A0A6A4VU78_AMPAM</name>
<dbReference type="PANTHER" id="PTHR43677:SF4">
    <property type="entry name" value="QUINONE OXIDOREDUCTASE-LIKE PROTEIN 2"/>
    <property type="match status" value="1"/>
</dbReference>
<reference evidence="2 3" key="1">
    <citation type="submission" date="2019-07" db="EMBL/GenBank/DDBJ databases">
        <title>Draft genome assembly of a fouling barnacle, Amphibalanus amphitrite (Darwin, 1854): The first reference genome for Thecostraca.</title>
        <authorList>
            <person name="Kim W."/>
        </authorList>
    </citation>
    <scope>NUCLEOTIDE SEQUENCE [LARGE SCALE GENOMIC DNA]</scope>
    <source>
        <strain evidence="2">SNU_AA5</strain>
        <tissue evidence="2">Soma without cirri and trophi</tissue>
    </source>
</reference>